<dbReference type="GO" id="GO:0004674">
    <property type="term" value="F:protein serine/threonine kinase activity"/>
    <property type="evidence" value="ECO:0007669"/>
    <property type="project" value="UniProtKB-KW"/>
</dbReference>
<organism evidence="4 5">
    <name type="scientific">Motilibacter rhizosphaerae</name>
    <dbReference type="NCBI Taxonomy" id="598652"/>
    <lineage>
        <taxon>Bacteria</taxon>
        <taxon>Bacillati</taxon>
        <taxon>Actinomycetota</taxon>
        <taxon>Actinomycetes</taxon>
        <taxon>Motilibacterales</taxon>
        <taxon>Motilibacteraceae</taxon>
        <taxon>Motilibacter</taxon>
    </lineage>
</organism>
<reference evidence="4 5" key="1">
    <citation type="submission" date="2019-02" db="EMBL/GenBank/DDBJ databases">
        <title>Genomic Encyclopedia of Type Strains, Phase IV (KMG-IV): sequencing the most valuable type-strain genomes for metagenomic binning, comparative biology and taxonomic classification.</title>
        <authorList>
            <person name="Goeker M."/>
        </authorList>
    </citation>
    <scope>NUCLEOTIDE SEQUENCE [LARGE SCALE GENOMIC DNA]</scope>
    <source>
        <strain evidence="4 5">DSM 45622</strain>
    </source>
</reference>
<dbReference type="Gene3D" id="3.30.565.10">
    <property type="entry name" value="Histidine kinase-like ATPase, C-terminal domain"/>
    <property type="match status" value="1"/>
</dbReference>
<evidence type="ECO:0000313" key="4">
    <source>
        <dbReference type="EMBL" id="RZS86809.1"/>
    </source>
</evidence>
<feature type="domain" description="Histidine kinase/HSP90-like ATPase" evidence="3">
    <location>
        <begin position="68"/>
        <end position="143"/>
    </location>
</feature>
<evidence type="ECO:0000256" key="1">
    <source>
        <dbReference type="ARBA" id="ARBA00022527"/>
    </source>
</evidence>
<keyword evidence="1" id="KW-0723">Serine/threonine-protein kinase</keyword>
<comment type="caution">
    <text evidence="4">The sequence shown here is derived from an EMBL/GenBank/DDBJ whole genome shotgun (WGS) entry which is preliminary data.</text>
</comment>
<dbReference type="InterPro" id="IPR036890">
    <property type="entry name" value="HATPase_C_sf"/>
</dbReference>
<dbReference type="RefSeq" id="WP_130493028.1">
    <property type="nucleotide sequence ID" value="NZ_SGXD01000003.1"/>
</dbReference>
<keyword evidence="5" id="KW-1185">Reference proteome</keyword>
<gene>
    <name evidence="4" type="ORF">EV189_2225</name>
</gene>
<dbReference type="EMBL" id="SGXD01000003">
    <property type="protein sequence ID" value="RZS86809.1"/>
    <property type="molecule type" value="Genomic_DNA"/>
</dbReference>
<dbReference type="InterPro" id="IPR003594">
    <property type="entry name" value="HATPase_dom"/>
</dbReference>
<dbReference type="PANTHER" id="PTHR35526">
    <property type="entry name" value="ANTI-SIGMA-F FACTOR RSBW-RELATED"/>
    <property type="match status" value="1"/>
</dbReference>
<keyword evidence="1" id="KW-0808">Transferase</keyword>
<dbReference type="OrthoDB" id="4327509at2"/>
<dbReference type="InterPro" id="IPR050267">
    <property type="entry name" value="Anti-sigma-factor_SerPK"/>
</dbReference>
<name>A0A4Q7NNK0_9ACTN</name>
<evidence type="ECO:0000256" key="2">
    <source>
        <dbReference type="SAM" id="MobiDB-lite"/>
    </source>
</evidence>
<evidence type="ECO:0000259" key="3">
    <source>
        <dbReference type="Pfam" id="PF13581"/>
    </source>
</evidence>
<keyword evidence="1" id="KW-0418">Kinase</keyword>
<dbReference type="Proteomes" id="UP000293638">
    <property type="component" value="Unassembled WGS sequence"/>
</dbReference>
<dbReference type="PANTHER" id="PTHR35526:SF3">
    <property type="entry name" value="ANTI-SIGMA-F FACTOR RSBW"/>
    <property type="match status" value="1"/>
</dbReference>
<sequence>MLDNDGLGRSLTSDWLTGRSEEPALPAAPAEGAPVPTAPTTGVLGTVGGPAAARRRPAPFRRSARLLATSEAPRQARHFVAAAVAEWQADPALVDDVVLVVSELVSDAARYPLAVAVEITLAARAGRLELVVADSCPQPPLCADEQAGGGWLARSVLETCSEAWEWSTTPQDGRIVRAYFLPR</sequence>
<evidence type="ECO:0000313" key="5">
    <source>
        <dbReference type="Proteomes" id="UP000293638"/>
    </source>
</evidence>
<protein>
    <recommendedName>
        <fullName evidence="3">Histidine kinase/HSP90-like ATPase domain-containing protein</fullName>
    </recommendedName>
</protein>
<feature type="compositionally biased region" description="Low complexity" evidence="2">
    <location>
        <begin position="23"/>
        <end position="52"/>
    </location>
</feature>
<proteinExistence type="predicted"/>
<dbReference type="Pfam" id="PF13581">
    <property type="entry name" value="HATPase_c_2"/>
    <property type="match status" value="1"/>
</dbReference>
<accession>A0A4Q7NNK0</accession>
<feature type="region of interest" description="Disordered" evidence="2">
    <location>
        <begin position="1"/>
        <end position="56"/>
    </location>
</feature>
<dbReference type="AlphaFoldDB" id="A0A4Q7NNK0"/>